<dbReference type="InterPro" id="IPR036206">
    <property type="entry name" value="ThiamineP_synth_sf"/>
</dbReference>
<name>A0ABS7JAU6_9SPHN</name>
<evidence type="ECO:0000259" key="1">
    <source>
        <dbReference type="Pfam" id="PF02581"/>
    </source>
</evidence>
<dbReference type="InterPro" id="IPR022998">
    <property type="entry name" value="ThiamineP_synth_TenI"/>
</dbReference>
<dbReference type="SUPFAM" id="SSF51391">
    <property type="entry name" value="Thiamin phosphate synthase"/>
    <property type="match status" value="1"/>
</dbReference>
<comment type="caution">
    <text evidence="2">The sequence shown here is derived from an EMBL/GenBank/DDBJ whole genome shotgun (WGS) entry which is preliminary data.</text>
</comment>
<keyword evidence="3" id="KW-1185">Reference proteome</keyword>
<dbReference type="InterPro" id="IPR013785">
    <property type="entry name" value="Aldolase_TIM"/>
</dbReference>
<reference evidence="2 3" key="1">
    <citation type="submission" date="2021-08" db="EMBL/GenBank/DDBJ databases">
        <title>Comparative Genomics Analysis of the Genus Qipengyuania Reveals Extensive Genetic Diversity and Metabolic Versatility, Including the Description of Fifteen Novel Species.</title>
        <authorList>
            <person name="Liu Y."/>
        </authorList>
    </citation>
    <scope>NUCLEOTIDE SEQUENCE [LARGE SCALE GENOMIC DNA]</scope>
    <source>
        <strain evidence="2 3">GH25</strain>
    </source>
</reference>
<dbReference type="EMBL" id="JAIGNQ010000001">
    <property type="protein sequence ID" value="MBX7487141.1"/>
    <property type="molecule type" value="Genomic_DNA"/>
</dbReference>
<feature type="domain" description="Thiamine phosphate synthase/TenI" evidence="1">
    <location>
        <begin position="100"/>
        <end position="166"/>
    </location>
</feature>
<proteinExistence type="predicted"/>
<protein>
    <submittedName>
        <fullName evidence="2">Thiamine phosphate synthase</fullName>
    </submittedName>
</protein>
<gene>
    <name evidence="2" type="ORF">K3177_01310</name>
</gene>
<organism evidence="2 3">
    <name type="scientific">Qipengyuania pacifica</name>
    <dbReference type="NCBI Taxonomy" id="2860199"/>
    <lineage>
        <taxon>Bacteria</taxon>
        <taxon>Pseudomonadati</taxon>
        <taxon>Pseudomonadota</taxon>
        <taxon>Alphaproteobacteria</taxon>
        <taxon>Sphingomonadales</taxon>
        <taxon>Erythrobacteraceae</taxon>
        <taxon>Qipengyuania</taxon>
    </lineage>
</organism>
<accession>A0ABS7JAU6</accession>
<dbReference type="Gene3D" id="3.20.20.70">
    <property type="entry name" value="Aldolase class I"/>
    <property type="match status" value="1"/>
</dbReference>
<evidence type="ECO:0000313" key="3">
    <source>
        <dbReference type="Proteomes" id="UP000776651"/>
    </source>
</evidence>
<dbReference type="Proteomes" id="UP000776651">
    <property type="component" value="Unassembled WGS sequence"/>
</dbReference>
<evidence type="ECO:0000313" key="2">
    <source>
        <dbReference type="EMBL" id="MBX7487141.1"/>
    </source>
</evidence>
<dbReference type="Pfam" id="PF02581">
    <property type="entry name" value="TMP-TENI"/>
    <property type="match status" value="1"/>
</dbReference>
<sequence>MTRRQHHPGADRPILPLLWLLSDRRNDTGIETALRSLPTGSGFVFRHYHLDPDTRRARFDELAAIAHQCGHTVILSGDENWGADGHYGSATRTRDGLFLATAHNADELAAAVAAGAEGIFLSPVFATASHPGAKTLGIDAFHALARQSPVPVIALGGMTHERARELGWSRWGAIDGLGSTNVA</sequence>
<dbReference type="RefSeq" id="WP_221596511.1">
    <property type="nucleotide sequence ID" value="NZ_JAIGNQ010000001.1"/>
</dbReference>
<dbReference type="CDD" id="cd00564">
    <property type="entry name" value="TMP_TenI"/>
    <property type="match status" value="1"/>
</dbReference>